<comment type="caution">
    <text evidence="1">The sequence shown here is derived from an EMBL/GenBank/DDBJ whole genome shotgun (WGS) entry which is preliminary data.</text>
</comment>
<dbReference type="EMBL" id="JAHRGL010000011">
    <property type="protein sequence ID" value="MBV2132047.1"/>
    <property type="molecule type" value="Genomic_DNA"/>
</dbReference>
<organism evidence="1 2">
    <name type="scientific">Geopseudomonas aromaticivorans</name>
    <dbReference type="NCBI Taxonomy" id="2849492"/>
    <lineage>
        <taxon>Bacteria</taxon>
        <taxon>Pseudomonadati</taxon>
        <taxon>Pseudomonadota</taxon>
        <taxon>Gammaproteobacteria</taxon>
        <taxon>Pseudomonadales</taxon>
        <taxon>Pseudomonadaceae</taxon>
        <taxon>Geopseudomonas</taxon>
    </lineage>
</organism>
<gene>
    <name evidence="1" type="ORF">KRX52_04450</name>
</gene>
<keyword evidence="2" id="KW-1185">Reference proteome</keyword>
<sequence>MNPLNQADQALLDRLRTILPANGYLTDIGNRVHAGYLGALLEAEEVTYPLITVQPDECPPPIQGSWDFIASLGRKVVGAADPGGGLDALNDIYCDLLRCLVTPEGIPSPWGRPGPHRVTFKAPQQFLADHEVPKGTVVIPLQLHTIINGE</sequence>
<proteinExistence type="predicted"/>
<name>A0ABS6MUW5_9GAMM</name>
<evidence type="ECO:0000313" key="1">
    <source>
        <dbReference type="EMBL" id="MBV2132047.1"/>
    </source>
</evidence>
<dbReference type="RefSeq" id="WP_217679958.1">
    <property type="nucleotide sequence ID" value="NZ_JAHRGL010000011.1"/>
</dbReference>
<protein>
    <submittedName>
        <fullName evidence="1">Uncharacterized protein</fullName>
    </submittedName>
</protein>
<evidence type="ECO:0000313" key="2">
    <source>
        <dbReference type="Proteomes" id="UP000813068"/>
    </source>
</evidence>
<dbReference type="Proteomes" id="UP000813068">
    <property type="component" value="Unassembled WGS sequence"/>
</dbReference>
<reference evidence="1 2" key="1">
    <citation type="submission" date="2021-06" db="EMBL/GenBank/DDBJ databases">
        <title>Differences between aerobic and microaerobic xylene degrading microbial communities.</title>
        <authorList>
            <person name="Banerjee S."/>
            <person name="Tancsics A."/>
        </authorList>
    </citation>
    <scope>NUCLEOTIDE SEQUENCE [LARGE SCALE GENOMIC DNA]</scope>
    <source>
        <strain evidence="1 2">MAP12</strain>
    </source>
</reference>
<accession>A0ABS6MUW5</accession>